<feature type="compositionally biased region" description="Acidic residues" evidence="13">
    <location>
        <begin position="586"/>
        <end position="613"/>
    </location>
</feature>
<keyword evidence="7" id="KW-0560">Oxidoreductase</keyword>
<dbReference type="InterPro" id="IPR019601">
    <property type="entry name" value="Oxoglutarate/Fe-dep_Oase_C"/>
</dbReference>
<dbReference type="Proteomes" id="UP000008837">
    <property type="component" value="Unassembled WGS sequence"/>
</dbReference>
<dbReference type="OrthoDB" id="430522at2759"/>
<dbReference type="InterPro" id="IPR051842">
    <property type="entry name" value="uS12_prolyl_hydroxylase"/>
</dbReference>
<evidence type="ECO:0000256" key="10">
    <source>
        <dbReference type="ARBA" id="ARBA00047444"/>
    </source>
</evidence>
<evidence type="ECO:0000256" key="5">
    <source>
        <dbReference type="ARBA" id="ARBA00022896"/>
    </source>
</evidence>
<evidence type="ECO:0000256" key="12">
    <source>
        <dbReference type="ARBA" id="ARBA00081607"/>
    </source>
</evidence>
<dbReference type="Gene3D" id="2.60.120.620">
    <property type="entry name" value="q2cbj1_9rhob like domain"/>
    <property type="match status" value="1"/>
</dbReference>
<keyword evidence="8" id="KW-0408">Iron</keyword>
<reference evidence="15 16" key="1">
    <citation type="journal article" date="2007" name="Proc. Natl. Acad. Sci. U.S.A.">
        <title>Dandruff-associated Malassezia genomes reveal convergent and divergent virulence traits shared with plant and human fungal pathogens.</title>
        <authorList>
            <person name="Xu J."/>
            <person name="Saunders C.W."/>
            <person name="Hu P."/>
            <person name="Grant R.A."/>
            <person name="Boekhout T."/>
            <person name="Kuramae E.E."/>
            <person name="Kronstad J.W."/>
            <person name="Deangelis Y.M."/>
            <person name="Reeder N.L."/>
            <person name="Johnstone K.R."/>
            <person name="Leland M."/>
            <person name="Fieno A.M."/>
            <person name="Begley W.M."/>
            <person name="Sun Y."/>
            <person name="Lacey M.P."/>
            <person name="Chaudhary T."/>
            <person name="Keough T."/>
            <person name="Chu L."/>
            <person name="Sears R."/>
            <person name="Yuan B."/>
            <person name="Dawson T.L.Jr."/>
        </authorList>
    </citation>
    <scope>NUCLEOTIDE SEQUENCE [LARGE SCALE GENOMIC DNA]</scope>
    <source>
        <strain evidence="16">ATCC MYA-4612 / CBS 7966</strain>
    </source>
</reference>
<dbReference type="GeneID" id="5856921"/>
<evidence type="ECO:0000256" key="2">
    <source>
        <dbReference type="ARBA" id="ARBA00004123"/>
    </source>
</evidence>
<dbReference type="GO" id="GO:0005506">
    <property type="term" value="F:iron ion binding"/>
    <property type="evidence" value="ECO:0007669"/>
    <property type="project" value="InterPro"/>
</dbReference>
<dbReference type="FunCoup" id="A8PT98">
    <property type="interactions" value="290"/>
</dbReference>
<keyword evidence="4" id="KW-0479">Metal-binding</keyword>
<dbReference type="GO" id="GO:0005737">
    <property type="term" value="C:cytoplasm"/>
    <property type="evidence" value="ECO:0007669"/>
    <property type="project" value="TreeGrafter"/>
</dbReference>
<dbReference type="Gene3D" id="3.60.130.20">
    <property type="entry name" value="Oxoglutarate/iron-dependent oxygenase, C-terminal degradation domain"/>
    <property type="match status" value="1"/>
</dbReference>
<dbReference type="SMART" id="SM00702">
    <property type="entry name" value="P4Hc"/>
    <property type="match status" value="1"/>
</dbReference>
<dbReference type="AlphaFoldDB" id="A8PT98"/>
<dbReference type="RefSeq" id="XP_001732615.1">
    <property type="nucleotide sequence ID" value="XM_001732563.1"/>
</dbReference>
<dbReference type="InParanoid" id="A8PT98"/>
<evidence type="ECO:0000256" key="4">
    <source>
        <dbReference type="ARBA" id="ARBA00022723"/>
    </source>
</evidence>
<proteinExistence type="inferred from homology"/>
<protein>
    <recommendedName>
        <fullName evidence="12">uS12 prolyl 3,4-dihydroxylase</fullName>
    </recommendedName>
</protein>
<evidence type="ECO:0000256" key="11">
    <source>
        <dbReference type="ARBA" id="ARBA00051966"/>
    </source>
</evidence>
<dbReference type="InterPro" id="IPR005123">
    <property type="entry name" value="Oxoglu/Fe-dep_dioxygenase_dom"/>
</dbReference>
<comment type="caution">
    <text evidence="15">The sequence shown here is derived from an EMBL/GenBank/DDBJ whole genome shotgun (WGS) entry which is preliminary data.</text>
</comment>
<feature type="compositionally biased region" description="Basic and acidic residues" evidence="13">
    <location>
        <begin position="562"/>
        <end position="585"/>
    </location>
</feature>
<keyword evidence="5" id="KW-0847">Vitamin C</keyword>
<dbReference type="PANTHER" id="PTHR12117:SF0">
    <property type="entry name" value="PROLYL 3-HYDROXYLASE OGFOD1"/>
    <property type="match status" value="1"/>
</dbReference>
<feature type="domain" description="Fe2OG dioxygenase" evidence="14">
    <location>
        <begin position="115"/>
        <end position="227"/>
    </location>
</feature>
<comment type="similarity">
    <text evidence="3">Belongs to the TPA1 family.</text>
</comment>
<dbReference type="Pfam" id="PF10637">
    <property type="entry name" value="Ofd1_CTDD"/>
    <property type="match status" value="1"/>
</dbReference>
<dbReference type="OMA" id="GWYHIPQ"/>
<evidence type="ECO:0000256" key="13">
    <source>
        <dbReference type="SAM" id="MobiDB-lite"/>
    </source>
</evidence>
<dbReference type="FunFam" id="2.60.120.620:FF:000014">
    <property type="entry name" value="Prolyl 3,4-dihydroxylase TPA1"/>
    <property type="match status" value="1"/>
</dbReference>
<feature type="region of interest" description="Disordered" evidence="13">
    <location>
        <begin position="496"/>
        <end position="518"/>
    </location>
</feature>
<dbReference type="InterPro" id="IPR006620">
    <property type="entry name" value="Pro_4_hyd_alph"/>
</dbReference>
<dbReference type="Pfam" id="PF13661">
    <property type="entry name" value="2OG-FeII_Oxy_4"/>
    <property type="match status" value="1"/>
</dbReference>
<dbReference type="GO" id="GO:0006449">
    <property type="term" value="P:regulation of translational termination"/>
    <property type="evidence" value="ECO:0007669"/>
    <property type="project" value="TreeGrafter"/>
</dbReference>
<dbReference type="InterPro" id="IPR039558">
    <property type="entry name" value="TPA1/OFD1_N"/>
</dbReference>
<evidence type="ECO:0000313" key="16">
    <source>
        <dbReference type="Proteomes" id="UP000008837"/>
    </source>
</evidence>
<dbReference type="PROSITE" id="PS51471">
    <property type="entry name" value="FE2OG_OXY"/>
    <property type="match status" value="1"/>
</dbReference>
<keyword evidence="16" id="KW-1185">Reference proteome</keyword>
<dbReference type="VEuPathDB" id="FungiDB:MGL_0390"/>
<dbReference type="GO" id="GO:0005634">
    <property type="term" value="C:nucleus"/>
    <property type="evidence" value="ECO:0007669"/>
    <property type="project" value="UniProtKB-SubCell"/>
</dbReference>
<evidence type="ECO:0000256" key="1">
    <source>
        <dbReference type="ARBA" id="ARBA00001961"/>
    </source>
</evidence>
<dbReference type="GO" id="GO:0010604">
    <property type="term" value="P:positive regulation of macromolecule metabolic process"/>
    <property type="evidence" value="ECO:0007669"/>
    <property type="project" value="UniProtKB-ARBA"/>
</dbReference>
<dbReference type="KEGG" id="mgl:MGL_0390"/>
<evidence type="ECO:0000313" key="15">
    <source>
        <dbReference type="EMBL" id="EDP45401.1"/>
    </source>
</evidence>
<organism evidence="15 16">
    <name type="scientific">Malassezia globosa (strain ATCC MYA-4612 / CBS 7966)</name>
    <name type="common">Dandruff-associated fungus</name>
    <dbReference type="NCBI Taxonomy" id="425265"/>
    <lineage>
        <taxon>Eukaryota</taxon>
        <taxon>Fungi</taxon>
        <taxon>Dikarya</taxon>
        <taxon>Basidiomycota</taxon>
        <taxon>Ustilaginomycotina</taxon>
        <taxon>Malasseziomycetes</taxon>
        <taxon>Malasseziales</taxon>
        <taxon>Malasseziaceae</taxon>
        <taxon>Malassezia</taxon>
    </lineage>
</organism>
<name>A8PT98_MALGO</name>
<dbReference type="PANTHER" id="PTHR12117">
    <property type="entry name" value="HISTONE ACETYLTRANSFERASE COMPLEX"/>
    <property type="match status" value="1"/>
</dbReference>
<comment type="cofactor">
    <cofactor evidence="1">
        <name>L-ascorbate</name>
        <dbReference type="ChEBI" id="CHEBI:38290"/>
    </cofactor>
</comment>
<feature type="region of interest" description="Disordered" evidence="13">
    <location>
        <begin position="662"/>
        <end position="682"/>
    </location>
</feature>
<comment type="catalytic activity">
    <reaction evidence="10">
        <text>[ribosomal protein uS12]-L-proline + 2-oxoglutarate + O2 = [ribosomal protein uS12]-(3S)-3-hydroxy-L-proline + succinate + CO2</text>
        <dbReference type="Rhea" id="RHEA:54156"/>
        <dbReference type="Rhea" id="RHEA-COMP:13816"/>
        <dbReference type="Rhea" id="RHEA-COMP:13818"/>
        <dbReference type="ChEBI" id="CHEBI:15379"/>
        <dbReference type="ChEBI" id="CHEBI:16526"/>
        <dbReference type="ChEBI" id="CHEBI:16810"/>
        <dbReference type="ChEBI" id="CHEBI:30031"/>
        <dbReference type="ChEBI" id="CHEBI:50342"/>
        <dbReference type="ChEBI" id="CHEBI:85428"/>
    </reaction>
</comment>
<evidence type="ECO:0000259" key="14">
    <source>
        <dbReference type="PROSITE" id="PS51471"/>
    </source>
</evidence>
<feature type="region of interest" description="Disordered" evidence="13">
    <location>
        <begin position="551"/>
        <end position="613"/>
    </location>
</feature>
<accession>A8PT98</accession>
<dbReference type="EMBL" id="AAYY01000001">
    <property type="protein sequence ID" value="EDP45401.1"/>
    <property type="molecule type" value="Genomic_DNA"/>
</dbReference>
<dbReference type="STRING" id="425265.A8PT98"/>
<evidence type="ECO:0000256" key="3">
    <source>
        <dbReference type="ARBA" id="ARBA00007443"/>
    </source>
</evidence>
<dbReference type="GO" id="GO:0031543">
    <property type="term" value="F:peptidyl-proline dioxygenase activity"/>
    <property type="evidence" value="ECO:0007669"/>
    <property type="project" value="UniProtKB-ARBA"/>
</dbReference>
<comment type="subcellular location">
    <subcellularLocation>
        <location evidence="2">Nucleus</location>
    </subcellularLocation>
</comment>
<keyword evidence="9" id="KW-0539">Nucleus</keyword>
<evidence type="ECO:0000256" key="8">
    <source>
        <dbReference type="ARBA" id="ARBA00023004"/>
    </source>
</evidence>
<sequence>MSGDVRARFGEHILQDDYVAKKRAEYDASGPYHHSVVHGLVNEDLLKRARNEIVEELHFTEKETDIYKVNQTGDLANLDGLSEEEAGRLKSLMELRNAIYSDEFRDWIRRVTGCGPLSAKKKDMSINDYRHGCHLLNHDDVISTRRVSYILYLPDPAEPWQPEWGGALELYPVKEAHVPDDVPSHIVPPHWNQFSFFEVQPGHSFHSVEEVVHPTMSRLSLSGWFHRLQPDEPGFSPEEEERELRAEKEFSSVGSLTSKKFMSTFDEYAEDKYGTPPLPGTGLSSEHTRFLAHFLNPAYLTAKIQATLFEKFGDDSHLLLSDFLRKDIAENIERVLRTKDEDDGFVWWHGEKEQRVGFDAVRIQPHGVGTNRARTPSDEDRRWILAGPPHRERFATLQSACTPSDAPVIDYAANPPSPFVPMPTSPADLLHVLTHQLFPSAAFRHIIANMTQLIPIAARPIRARRFRPGLDYTLARSDDETTCWAALNRRLSIRRGPKGLAGKRKASGTSQVVSKGVMSKKDRDMLQGMWDRGDIGGWECYLAPHEGEEDPAVYQSAASRRAQREMNEGAKASDETLASEKKADEDVVQEDDQDEEFEDMDEDDDDDDDDDFDGVLLNVTPSFNSLNIVLRDEGVMRFVKYLGASAGGSRWDIAAEYTVGAAEMEEDEQGSKGGESSKQEGA</sequence>
<feature type="compositionally biased region" description="Basic residues" evidence="13">
    <location>
        <begin position="496"/>
        <end position="506"/>
    </location>
</feature>
<comment type="catalytic activity">
    <reaction evidence="11">
        <text>[ribosomal protein uS12]-(3S)-3-hydroxy-L-proline + 2-oxoglutarate + O2 = [ribosomal protein uS12]-(3S)-3,4-dihydroxy-L-proline + succinate + CO2</text>
        <dbReference type="Rhea" id="RHEA:54160"/>
        <dbReference type="Rhea" id="RHEA-COMP:13817"/>
        <dbReference type="Rhea" id="RHEA-COMP:13818"/>
        <dbReference type="ChEBI" id="CHEBI:15379"/>
        <dbReference type="ChEBI" id="CHEBI:16526"/>
        <dbReference type="ChEBI" id="CHEBI:16810"/>
        <dbReference type="ChEBI" id="CHEBI:30031"/>
        <dbReference type="ChEBI" id="CHEBI:85428"/>
        <dbReference type="ChEBI" id="CHEBI:138052"/>
    </reaction>
</comment>
<evidence type="ECO:0000256" key="6">
    <source>
        <dbReference type="ARBA" id="ARBA00022964"/>
    </source>
</evidence>
<dbReference type="GO" id="GO:0009896">
    <property type="term" value="P:positive regulation of catabolic process"/>
    <property type="evidence" value="ECO:0007669"/>
    <property type="project" value="UniProtKB-ARBA"/>
</dbReference>
<evidence type="ECO:0000256" key="7">
    <source>
        <dbReference type="ARBA" id="ARBA00023002"/>
    </source>
</evidence>
<dbReference type="GO" id="GO:0031418">
    <property type="term" value="F:L-ascorbic acid binding"/>
    <property type="evidence" value="ECO:0007669"/>
    <property type="project" value="UniProtKB-KW"/>
</dbReference>
<dbReference type="InterPro" id="IPR043044">
    <property type="entry name" value="TPA1/Ofd1_C"/>
</dbReference>
<gene>
    <name evidence="15" type="ORF">MGL_0390</name>
</gene>
<evidence type="ECO:0000256" key="9">
    <source>
        <dbReference type="ARBA" id="ARBA00023242"/>
    </source>
</evidence>
<keyword evidence="6" id="KW-0223">Dioxygenase</keyword>